<feature type="compositionally biased region" description="Basic and acidic residues" evidence="1">
    <location>
        <begin position="129"/>
        <end position="141"/>
    </location>
</feature>
<evidence type="ECO:0000256" key="2">
    <source>
        <dbReference type="SAM" id="Phobius"/>
    </source>
</evidence>
<protein>
    <submittedName>
        <fullName evidence="3">Uncharacterized protein</fullName>
    </submittedName>
</protein>
<feature type="region of interest" description="Disordered" evidence="1">
    <location>
        <begin position="128"/>
        <end position="158"/>
    </location>
</feature>
<dbReference type="EMBL" id="JAZGSY010000128">
    <property type="protein sequence ID" value="KAL1840075.1"/>
    <property type="molecule type" value="Genomic_DNA"/>
</dbReference>
<keyword evidence="2" id="KW-0472">Membrane</keyword>
<organism evidence="3 4">
    <name type="scientific">Humicola insolens</name>
    <name type="common">Soft-rot fungus</name>
    <dbReference type="NCBI Taxonomy" id="85995"/>
    <lineage>
        <taxon>Eukaryota</taxon>
        <taxon>Fungi</taxon>
        <taxon>Dikarya</taxon>
        <taxon>Ascomycota</taxon>
        <taxon>Pezizomycotina</taxon>
        <taxon>Sordariomycetes</taxon>
        <taxon>Sordariomycetidae</taxon>
        <taxon>Sordariales</taxon>
        <taxon>Chaetomiaceae</taxon>
        <taxon>Mycothermus</taxon>
    </lineage>
</organism>
<feature type="region of interest" description="Disordered" evidence="1">
    <location>
        <begin position="170"/>
        <end position="205"/>
    </location>
</feature>
<comment type="caution">
    <text evidence="3">The sequence shown here is derived from an EMBL/GenBank/DDBJ whole genome shotgun (WGS) entry which is preliminary data.</text>
</comment>
<dbReference type="Proteomes" id="UP001583172">
    <property type="component" value="Unassembled WGS sequence"/>
</dbReference>
<evidence type="ECO:0000313" key="3">
    <source>
        <dbReference type="EMBL" id="KAL1840075.1"/>
    </source>
</evidence>
<feature type="transmembrane region" description="Helical" evidence="2">
    <location>
        <begin position="39"/>
        <end position="63"/>
    </location>
</feature>
<reference evidence="3 4" key="1">
    <citation type="journal article" date="2024" name="Commun. Biol.">
        <title>Comparative genomic analysis of thermophilic fungi reveals convergent evolutionary adaptations and gene losses.</title>
        <authorList>
            <person name="Steindorff A.S."/>
            <person name="Aguilar-Pontes M.V."/>
            <person name="Robinson A.J."/>
            <person name="Andreopoulos B."/>
            <person name="LaButti K."/>
            <person name="Kuo A."/>
            <person name="Mondo S."/>
            <person name="Riley R."/>
            <person name="Otillar R."/>
            <person name="Haridas S."/>
            <person name="Lipzen A."/>
            <person name="Grimwood J."/>
            <person name="Schmutz J."/>
            <person name="Clum A."/>
            <person name="Reid I.D."/>
            <person name="Moisan M.C."/>
            <person name="Butler G."/>
            <person name="Nguyen T.T.M."/>
            <person name="Dewar K."/>
            <person name="Conant G."/>
            <person name="Drula E."/>
            <person name="Henrissat B."/>
            <person name="Hansel C."/>
            <person name="Singer S."/>
            <person name="Hutchinson M.I."/>
            <person name="de Vries R.P."/>
            <person name="Natvig D.O."/>
            <person name="Powell A.J."/>
            <person name="Tsang A."/>
            <person name="Grigoriev I.V."/>
        </authorList>
    </citation>
    <scope>NUCLEOTIDE SEQUENCE [LARGE SCALE GENOMIC DNA]</scope>
    <source>
        <strain evidence="3 4">CBS 620.91</strain>
    </source>
</reference>
<sequence length="205" mass="22023">MASPTPIDMPIAGLSADQATAPATTGSCGSTNQQLSVPVFISSIIATATGTCLLTVLGLYLITHRHKFLTKYRRQKEAEALLEREAMSRAAEGLGLNIPPPAELPQESGKKAMTPAVSVHRALRPPVPAKDRRGVLRKAERPLPPTPHTSRSPSTFTDNTDQVYANILGRPIEPAMTRNVPERRPPASVPPVREDVGWPLSSGEN</sequence>
<name>A0ABR3VDX7_HUMIN</name>
<gene>
    <name evidence="3" type="ORF">VTJ49DRAFT_810</name>
</gene>
<keyword evidence="4" id="KW-1185">Reference proteome</keyword>
<proteinExistence type="predicted"/>
<evidence type="ECO:0000313" key="4">
    <source>
        <dbReference type="Proteomes" id="UP001583172"/>
    </source>
</evidence>
<keyword evidence="2" id="KW-1133">Transmembrane helix</keyword>
<keyword evidence="2" id="KW-0812">Transmembrane</keyword>
<accession>A0ABR3VDX7</accession>
<evidence type="ECO:0000256" key="1">
    <source>
        <dbReference type="SAM" id="MobiDB-lite"/>
    </source>
</evidence>